<dbReference type="InterPro" id="IPR017452">
    <property type="entry name" value="GPCR_Rhodpsn_7TM"/>
</dbReference>
<dbReference type="PROSITE" id="PS50262">
    <property type="entry name" value="G_PROTEIN_RECEP_F1_2"/>
    <property type="match status" value="1"/>
</dbReference>
<keyword evidence="3 10" id="KW-0812">Transmembrane</keyword>
<comment type="similarity">
    <text evidence="10">Belongs to the G-protein coupled receptor 1 family.</text>
</comment>
<dbReference type="InterPro" id="IPR050516">
    <property type="entry name" value="Olfactory_GPCR"/>
</dbReference>
<dbReference type="GO" id="GO:0004984">
    <property type="term" value="F:olfactory receptor activity"/>
    <property type="evidence" value="ECO:0007669"/>
    <property type="project" value="InterPro"/>
</dbReference>
<reference evidence="14" key="1">
    <citation type="submission" date="2025-08" db="UniProtKB">
        <authorList>
            <consortium name="RefSeq"/>
        </authorList>
    </citation>
    <scope>IDENTIFICATION</scope>
    <source>
        <tissue evidence="14">Spleen</tissue>
    </source>
</reference>
<dbReference type="AlphaFoldDB" id="A0A9B0UD21"/>
<dbReference type="PANTHER" id="PTHR26452">
    <property type="entry name" value="OLFACTORY RECEPTOR"/>
    <property type="match status" value="1"/>
</dbReference>
<evidence type="ECO:0000313" key="13">
    <source>
        <dbReference type="Proteomes" id="UP000504623"/>
    </source>
</evidence>
<evidence type="ECO:0000256" key="4">
    <source>
        <dbReference type="ARBA" id="ARBA00022725"/>
    </source>
</evidence>
<dbReference type="Gene3D" id="1.20.1070.10">
    <property type="entry name" value="Rhodopsin 7-helix transmembrane proteins"/>
    <property type="match status" value="1"/>
</dbReference>
<proteinExistence type="inferred from homology"/>
<keyword evidence="8 10" id="KW-0675">Receptor</keyword>
<keyword evidence="6 10" id="KW-0297">G-protein coupled receptor</keyword>
<evidence type="ECO:0000256" key="10">
    <source>
        <dbReference type="RuleBase" id="RU000688"/>
    </source>
</evidence>
<evidence type="ECO:0000256" key="11">
    <source>
        <dbReference type="SAM" id="Phobius"/>
    </source>
</evidence>
<dbReference type="Pfam" id="PF13853">
    <property type="entry name" value="7tm_4"/>
    <property type="match status" value="1"/>
</dbReference>
<dbReference type="PRINTS" id="PR00237">
    <property type="entry name" value="GPCRRHODOPSN"/>
</dbReference>
<keyword evidence="7 11" id="KW-0472">Membrane</keyword>
<dbReference type="InterPro" id="IPR000276">
    <property type="entry name" value="GPCR_Rhodpsn"/>
</dbReference>
<keyword evidence="13" id="KW-1185">Reference proteome</keyword>
<name>A0A9B0UD21_CHRAS</name>
<dbReference type="RefSeq" id="XP_006877824.1">
    <property type="nucleotide sequence ID" value="XM_006877762.1"/>
</dbReference>
<keyword evidence="5 11" id="KW-1133">Transmembrane helix</keyword>
<dbReference type="GO" id="GO:0005886">
    <property type="term" value="C:plasma membrane"/>
    <property type="evidence" value="ECO:0007669"/>
    <property type="project" value="UniProtKB-SubCell"/>
</dbReference>
<dbReference type="Gene3D" id="1.10.1220.70">
    <property type="match status" value="1"/>
</dbReference>
<dbReference type="OrthoDB" id="6151005at2759"/>
<dbReference type="GeneID" id="102814047"/>
<accession>A0A9B0UD21</accession>
<dbReference type="Proteomes" id="UP000504623">
    <property type="component" value="Unplaced"/>
</dbReference>
<feature type="transmembrane region" description="Helical" evidence="11">
    <location>
        <begin position="23"/>
        <end position="49"/>
    </location>
</feature>
<organism evidence="13 14">
    <name type="scientific">Chrysochloris asiatica</name>
    <name type="common">Cape golden mole</name>
    <dbReference type="NCBI Taxonomy" id="185453"/>
    <lineage>
        <taxon>Eukaryota</taxon>
        <taxon>Metazoa</taxon>
        <taxon>Chordata</taxon>
        <taxon>Craniata</taxon>
        <taxon>Vertebrata</taxon>
        <taxon>Euteleostomi</taxon>
        <taxon>Mammalia</taxon>
        <taxon>Eutheria</taxon>
        <taxon>Afrotheria</taxon>
        <taxon>Chrysochloridae</taxon>
        <taxon>Chrysochlorinae</taxon>
        <taxon>Chrysochloris</taxon>
    </lineage>
</organism>
<keyword evidence="9 10" id="KW-0807">Transducer</keyword>
<evidence type="ECO:0000256" key="8">
    <source>
        <dbReference type="ARBA" id="ARBA00023170"/>
    </source>
</evidence>
<protein>
    <submittedName>
        <fullName evidence="14">Olfactory receptor 14A16-like</fullName>
    </submittedName>
</protein>
<feature type="transmembrane region" description="Helical" evidence="11">
    <location>
        <begin position="90"/>
        <end position="113"/>
    </location>
</feature>
<keyword evidence="4" id="KW-0552">Olfaction</keyword>
<evidence type="ECO:0000256" key="2">
    <source>
        <dbReference type="ARBA" id="ARBA00022475"/>
    </source>
</evidence>
<keyword evidence="4" id="KW-0716">Sensory transduction</keyword>
<dbReference type="GO" id="GO:0004930">
    <property type="term" value="F:G protein-coupled receptor activity"/>
    <property type="evidence" value="ECO:0007669"/>
    <property type="project" value="UniProtKB-KW"/>
</dbReference>
<keyword evidence="2" id="KW-1003">Cell membrane</keyword>
<evidence type="ECO:0000256" key="1">
    <source>
        <dbReference type="ARBA" id="ARBA00004651"/>
    </source>
</evidence>
<evidence type="ECO:0000256" key="7">
    <source>
        <dbReference type="ARBA" id="ARBA00023136"/>
    </source>
</evidence>
<dbReference type="SUPFAM" id="SSF81321">
    <property type="entry name" value="Family A G protein-coupled receptor-like"/>
    <property type="match status" value="1"/>
</dbReference>
<dbReference type="PROSITE" id="PS00237">
    <property type="entry name" value="G_PROTEIN_RECEP_F1_1"/>
    <property type="match status" value="1"/>
</dbReference>
<evidence type="ECO:0000313" key="14">
    <source>
        <dbReference type="RefSeq" id="XP_006877824.1"/>
    </source>
</evidence>
<gene>
    <name evidence="14" type="primary">LOC102814047</name>
</gene>
<evidence type="ECO:0000256" key="5">
    <source>
        <dbReference type="ARBA" id="ARBA00022989"/>
    </source>
</evidence>
<evidence type="ECO:0000256" key="6">
    <source>
        <dbReference type="ARBA" id="ARBA00023040"/>
    </source>
</evidence>
<feature type="transmembrane region" description="Helical" evidence="11">
    <location>
        <begin position="179"/>
        <end position="202"/>
    </location>
</feature>
<dbReference type="FunFam" id="1.20.1070.10:FF:000410">
    <property type="entry name" value="Olfactory receptor 1348"/>
    <property type="match status" value="1"/>
</dbReference>
<evidence type="ECO:0000259" key="12">
    <source>
        <dbReference type="PROSITE" id="PS50262"/>
    </source>
</evidence>
<dbReference type="InterPro" id="IPR000725">
    <property type="entry name" value="Olfact_rcpt"/>
</dbReference>
<feature type="domain" description="G-protein coupled receptors family 1 profile" evidence="12">
    <location>
        <begin position="39"/>
        <end position="136"/>
    </location>
</feature>
<dbReference type="Pfam" id="PF00001">
    <property type="entry name" value="7tm_1"/>
    <property type="match status" value="1"/>
</dbReference>
<sequence length="251" mass="28746">MTNHSVVMEFYLMEFSNTRELRVLHAFVFLIIYLETIMGNLLIIILVILDQSLHTPMYFFLQNLSFLDSCLISITVPNFILNSLSHRSTISMSGCVLQIFLVVHFVGSELFLLSIMSYDRYVAICHPLHYENIMNRGFSGNFSLSFCGSRKLPRFFCDVPSLLKISLLRMPSFQGRSKAFSTCLPHLVVVITFFMTGAIAYLKPVPDSPDLLDFVIVPPSLNPIIYSLRNKEIKVALCKILWKLSHYKNSK</sequence>
<evidence type="ECO:0000256" key="3">
    <source>
        <dbReference type="ARBA" id="ARBA00022692"/>
    </source>
</evidence>
<comment type="subcellular location">
    <subcellularLocation>
        <location evidence="1">Cell membrane</location>
        <topology evidence="1">Multi-pass membrane protein</topology>
    </subcellularLocation>
</comment>
<evidence type="ECO:0000256" key="9">
    <source>
        <dbReference type="ARBA" id="ARBA00023224"/>
    </source>
</evidence>